<name>A0A0V1DBH6_TRIBR</name>
<keyword evidence="2" id="KW-1185">Reference proteome</keyword>
<dbReference type="EMBL" id="JYDI01000016">
    <property type="protein sequence ID" value="KRY58974.1"/>
    <property type="molecule type" value="Genomic_DNA"/>
</dbReference>
<evidence type="ECO:0000313" key="2">
    <source>
        <dbReference type="Proteomes" id="UP000054653"/>
    </source>
</evidence>
<comment type="caution">
    <text evidence="1">The sequence shown here is derived from an EMBL/GenBank/DDBJ whole genome shotgun (WGS) entry which is preliminary data.</text>
</comment>
<evidence type="ECO:0000313" key="1">
    <source>
        <dbReference type="EMBL" id="KRY58974.1"/>
    </source>
</evidence>
<gene>
    <name evidence="1" type="ORF">T03_17563</name>
</gene>
<protein>
    <submittedName>
        <fullName evidence="1">Uncharacterized protein</fullName>
    </submittedName>
</protein>
<sequence>MKVEQRNNVTLSCQKRPNVPSYQDSLGQEYARISHLRQLSHNAVTDLMPAALFKQTDGYVEKEKIFE</sequence>
<dbReference type="AlphaFoldDB" id="A0A0V1DBH6"/>
<organism evidence="1 2">
    <name type="scientific">Trichinella britovi</name>
    <name type="common">Parasitic roundworm</name>
    <dbReference type="NCBI Taxonomy" id="45882"/>
    <lineage>
        <taxon>Eukaryota</taxon>
        <taxon>Metazoa</taxon>
        <taxon>Ecdysozoa</taxon>
        <taxon>Nematoda</taxon>
        <taxon>Enoplea</taxon>
        <taxon>Dorylaimia</taxon>
        <taxon>Trichinellida</taxon>
        <taxon>Trichinellidae</taxon>
        <taxon>Trichinella</taxon>
    </lineage>
</organism>
<dbReference type="Proteomes" id="UP000054653">
    <property type="component" value="Unassembled WGS sequence"/>
</dbReference>
<accession>A0A0V1DBH6</accession>
<reference evidence="1 2" key="1">
    <citation type="submission" date="2015-01" db="EMBL/GenBank/DDBJ databases">
        <title>Evolution of Trichinella species and genotypes.</title>
        <authorList>
            <person name="Korhonen P.K."/>
            <person name="Edoardo P."/>
            <person name="Giuseppe L.R."/>
            <person name="Gasser R.B."/>
        </authorList>
    </citation>
    <scope>NUCLEOTIDE SEQUENCE [LARGE SCALE GENOMIC DNA]</scope>
    <source>
        <strain evidence="1">ISS120</strain>
    </source>
</reference>
<proteinExistence type="predicted"/>
<dbReference type="OrthoDB" id="5912988at2759"/>